<gene>
    <name evidence="7 11" type="primary">nadE</name>
    <name evidence="11" type="ORF">DAA48_16125</name>
</gene>
<dbReference type="Pfam" id="PF00795">
    <property type="entry name" value="CN_hydrolase"/>
    <property type="match status" value="1"/>
</dbReference>
<comment type="caution">
    <text evidence="11">The sequence shown here is derived from an EMBL/GenBank/DDBJ whole genome shotgun (WGS) entry which is preliminary data.</text>
</comment>
<dbReference type="Proteomes" id="UP000241986">
    <property type="component" value="Unassembled WGS sequence"/>
</dbReference>
<dbReference type="EC" id="6.3.5.1" evidence="7 8"/>
<evidence type="ECO:0000256" key="9">
    <source>
        <dbReference type="RuleBase" id="RU003811"/>
    </source>
</evidence>
<evidence type="ECO:0000256" key="7">
    <source>
        <dbReference type="HAMAP-Rule" id="MF_02090"/>
    </source>
</evidence>
<proteinExistence type="inferred from homology"/>
<dbReference type="Gene3D" id="3.60.110.10">
    <property type="entry name" value="Carbon-nitrogen hydrolase"/>
    <property type="match status" value="1"/>
</dbReference>
<comment type="function">
    <text evidence="7">Catalyzes the ATP-dependent amidation of deamido-NAD to form NAD. Uses L-glutamine as a nitrogen source.</text>
</comment>
<dbReference type="GO" id="GO:0008795">
    <property type="term" value="F:NAD+ synthase activity"/>
    <property type="evidence" value="ECO:0007669"/>
    <property type="project" value="UniProtKB-UniRule"/>
</dbReference>
<dbReference type="PROSITE" id="PS50263">
    <property type="entry name" value="CN_HYDROLASE"/>
    <property type="match status" value="1"/>
</dbReference>
<dbReference type="UniPathway" id="UPA00253">
    <property type="reaction ID" value="UER00334"/>
</dbReference>
<dbReference type="InterPro" id="IPR036526">
    <property type="entry name" value="C-N_Hydrolase_sf"/>
</dbReference>
<comment type="similarity">
    <text evidence="2 7 8">In the C-terminal section; belongs to the NAD synthetase family.</text>
</comment>
<dbReference type="Pfam" id="PF02540">
    <property type="entry name" value="NAD_synthase"/>
    <property type="match status" value="1"/>
</dbReference>
<dbReference type="HAMAP" id="MF_02090">
    <property type="entry name" value="NadE_glutamine_dep"/>
    <property type="match status" value="1"/>
</dbReference>
<accession>A0A2T4MZS4</accession>
<dbReference type="GO" id="GO:0009435">
    <property type="term" value="P:NAD+ biosynthetic process"/>
    <property type="evidence" value="ECO:0007669"/>
    <property type="project" value="UniProtKB-UniRule"/>
</dbReference>
<dbReference type="SUPFAM" id="SSF52402">
    <property type="entry name" value="Adenine nucleotide alpha hydrolases-like"/>
    <property type="match status" value="1"/>
</dbReference>
<feature type="active site" description="Proton acceptor; for glutaminase activity" evidence="7">
    <location>
        <position position="58"/>
    </location>
</feature>
<comment type="pathway">
    <text evidence="1 7 8">Cofactor biosynthesis; NAD(+) biosynthesis; NAD(+) from deamido-NAD(+) (L-Gln route): step 1/1.</text>
</comment>
<feature type="binding site" evidence="7">
    <location>
        <position position="215"/>
    </location>
    <ligand>
        <name>L-glutamine</name>
        <dbReference type="ChEBI" id="CHEBI:58359"/>
    </ligand>
</feature>
<evidence type="ECO:0000259" key="10">
    <source>
        <dbReference type="PROSITE" id="PS50263"/>
    </source>
</evidence>
<dbReference type="GO" id="GO:0005524">
    <property type="term" value="F:ATP binding"/>
    <property type="evidence" value="ECO:0007669"/>
    <property type="project" value="UniProtKB-UniRule"/>
</dbReference>
<dbReference type="GO" id="GO:0005737">
    <property type="term" value="C:cytoplasm"/>
    <property type="evidence" value="ECO:0007669"/>
    <property type="project" value="InterPro"/>
</dbReference>
<dbReference type="CDD" id="cd00553">
    <property type="entry name" value="NAD_synthase"/>
    <property type="match status" value="1"/>
</dbReference>
<evidence type="ECO:0000256" key="5">
    <source>
        <dbReference type="ARBA" id="ARBA00022840"/>
    </source>
</evidence>
<name>A0A2T4MZS4_AERVE</name>
<dbReference type="InterPro" id="IPR014445">
    <property type="entry name" value="Gln-dep_NAD_synthase"/>
</dbReference>
<comment type="similarity">
    <text evidence="9">Belongs to the NAD synthetase family.</text>
</comment>
<dbReference type="PANTHER" id="PTHR23090:SF9">
    <property type="entry name" value="GLUTAMINE-DEPENDENT NAD(+) SYNTHETASE"/>
    <property type="match status" value="1"/>
</dbReference>
<dbReference type="AlphaFoldDB" id="A0A2T4MZS4"/>
<dbReference type="InterPro" id="IPR022310">
    <property type="entry name" value="NAD/GMP_synthase"/>
</dbReference>
<dbReference type="EMBL" id="PZKL01000037">
    <property type="protein sequence ID" value="PTH80090.1"/>
    <property type="molecule type" value="Genomic_DNA"/>
</dbReference>
<evidence type="ECO:0000256" key="8">
    <source>
        <dbReference type="PIRNR" id="PIRNR006630"/>
    </source>
</evidence>
<protein>
    <recommendedName>
        <fullName evidence="7 8">Glutamine-dependent NAD(+) synthetase</fullName>
        <ecNumber evidence="7 8">6.3.5.1</ecNumber>
    </recommendedName>
    <alternativeName>
        <fullName evidence="7 8">NAD(+) synthase [glutamine-hydrolyzing]</fullName>
    </alternativeName>
</protein>
<evidence type="ECO:0000256" key="1">
    <source>
        <dbReference type="ARBA" id="ARBA00005188"/>
    </source>
</evidence>
<feature type="binding site" evidence="7">
    <location>
        <position position="499"/>
    </location>
    <ligand>
        <name>ATP</name>
        <dbReference type="ChEBI" id="CHEBI:30616"/>
    </ligand>
</feature>
<feature type="binding site" evidence="7">
    <location>
        <position position="209"/>
    </location>
    <ligand>
        <name>L-glutamine</name>
        <dbReference type="ChEBI" id="CHEBI:58359"/>
    </ligand>
</feature>
<keyword evidence="6 7" id="KW-0520">NAD</keyword>
<dbReference type="InterPro" id="IPR003694">
    <property type="entry name" value="NAD_synthase"/>
</dbReference>
<feature type="binding site" evidence="7">
    <location>
        <position position="635"/>
    </location>
    <ligand>
        <name>deamido-NAD(+)</name>
        <dbReference type="ChEBI" id="CHEBI:58437"/>
        <note>ligand shared between two neighboring subunits</note>
    </ligand>
</feature>
<evidence type="ECO:0000256" key="2">
    <source>
        <dbReference type="ARBA" id="ARBA00007145"/>
    </source>
</evidence>
<feature type="active site" description="For glutaminase activity" evidence="7">
    <location>
        <position position="129"/>
    </location>
</feature>
<dbReference type="Gene3D" id="3.40.50.620">
    <property type="entry name" value="HUPs"/>
    <property type="match status" value="1"/>
</dbReference>
<organism evidence="11 12">
    <name type="scientific">Aeromonas veronii</name>
    <dbReference type="NCBI Taxonomy" id="654"/>
    <lineage>
        <taxon>Bacteria</taxon>
        <taxon>Pseudomonadati</taxon>
        <taxon>Pseudomonadota</taxon>
        <taxon>Gammaproteobacteria</taxon>
        <taxon>Aeromonadales</taxon>
        <taxon>Aeromonadaceae</taxon>
        <taxon>Aeromonas</taxon>
    </lineage>
</organism>
<comment type="caution">
    <text evidence="7">Lacks conserved residue(s) required for the propagation of feature annotation.</text>
</comment>
<evidence type="ECO:0000256" key="6">
    <source>
        <dbReference type="ARBA" id="ARBA00023027"/>
    </source>
</evidence>
<feature type="binding site" evidence="7">
    <location>
        <position position="475"/>
    </location>
    <ligand>
        <name>deamido-NAD(+)</name>
        <dbReference type="ChEBI" id="CHEBI:58437"/>
        <note>ligand shared between two neighboring subunits</note>
    </ligand>
</feature>
<evidence type="ECO:0000313" key="11">
    <source>
        <dbReference type="EMBL" id="PTH80090.1"/>
    </source>
</evidence>
<sequence length="673" mass="74204">MKFFQVPILKNFEVYMQLIVSSASLNLIPMDFDGNKTKIESAIYDAHKSGAMLVALPELSVTGYGCEDNFLMGGIADDAIDSLLSVSIPSGMVAAIGLPVLHSNRMYNTVAVCVGDENNELKVLGFVAKQNLAKSGIHYESRWFCEWNSGVIDSIELPNGDVVPFGDCVFDFDGVRIGFEICEDAWVASRPGRKLFERGVDVIINPSASHFAIGKHSVREQFVKEGSRSFGAAYIYSNLCGCEAGRTVYDGGCMIASNGDIVAKGSRLHFGDVSVITATIDLQSNRNTHVISGIHADNESVRFTGVKIASKGILAETVAPTLPYHQAWQEKPFIEHEEACRAIALGLRDWHKKTGTSGFALSLSGGADSGLVAALLYLAKCYDMYESMGDASKGDIEQLVANAKAEMRAELDCVYQGSDNSSDTTMNAAKMIAEGIGASFYNWSISDLVEGYTSRINEISEQPLSWEKDDIALQNIQARVRSPGIWMLANCRNKLLLTTGNLSETTVGYFTMDGDSSGVIAPIAGVSKTRVLDILGYLVYEGTLMSKNESLKIPALKCIICQKPTAELRPEEQSDEADLMPFEVLDEIRRQVLLKRRRPKVIFVNLCAMFKDYTREELASWLKKFYTLFNRSQWKRERMAAGFHIEAESMDSRTFSRFPMFSSGISKELDELL</sequence>
<dbReference type="GO" id="GO:0003952">
    <property type="term" value="F:NAD+ synthase (glutamine-hydrolyzing) activity"/>
    <property type="evidence" value="ECO:0007669"/>
    <property type="project" value="UniProtKB-UniRule"/>
</dbReference>
<dbReference type="CDD" id="cd07570">
    <property type="entry name" value="GAT_Gln-NAD-synth"/>
    <property type="match status" value="1"/>
</dbReference>
<evidence type="ECO:0000256" key="4">
    <source>
        <dbReference type="ARBA" id="ARBA00022741"/>
    </source>
</evidence>
<keyword evidence="3 7" id="KW-0436">Ligase</keyword>
<reference evidence="11 12" key="1">
    <citation type="submission" date="2018-03" db="EMBL/GenBank/DDBJ databases">
        <title>Aeromonas veronii whole genome sequencing and analysis.</title>
        <authorList>
            <person name="Xie H."/>
            <person name="Liu T."/>
            <person name="Wang K."/>
        </authorList>
    </citation>
    <scope>NUCLEOTIDE SEQUENCE [LARGE SCALE GENOMIC DNA]</scope>
    <source>
        <strain evidence="11 12">XH.VA.1</strain>
    </source>
</reference>
<dbReference type="GO" id="GO:0004359">
    <property type="term" value="F:glutaminase activity"/>
    <property type="evidence" value="ECO:0007669"/>
    <property type="project" value="InterPro"/>
</dbReference>
<feature type="active site" description="Nucleophile; for glutaminase activity" evidence="7">
    <location>
        <position position="182"/>
    </location>
</feature>
<dbReference type="SUPFAM" id="SSF56317">
    <property type="entry name" value="Carbon-nitrogen hydrolase"/>
    <property type="match status" value="1"/>
</dbReference>
<evidence type="ECO:0000256" key="3">
    <source>
        <dbReference type="ARBA" id="ARBA00022598"/>
    </source>
</evidence>
<dbReference type="InterPro" id="IPR003010">
    <property type="entry name" value="C-N_Hydrolase"/>
</dbReference>
<dbReference type="PANTHER" id="PTHR23090">
    <property type="entry name" value="NH 3 /GLUTAMINE-DEPENDENT NAD + SYNTHETASE"/>
    <property type="match status" value="1"/>
</dbReference>
<comment type="catalytic activity">
    <reaction evidence="7 8">
        <text>deamido-NAD(+) + L-glutamine + ATP + H2O = L-glutamate + AMP + diphosphate + NAD(+) + H(+)</text>
        <dbReference type="Rhea" id="RHEA:24384"/>
        <dbReference type="ChEBI" id="CHEBI:15377"/>
        <dbReference type="ChEBI" id="CHEBI:15378"/>
        <dbReference type="ChEBI" id="CHEBI:29985"/>
        <dbReference type="ChEBI" id="CHEBI:30616"/>
        <dbReference type="ChEBI" id="CHEBI:33019"/>
        <dbReference type="ChEBI" id="CHEBI:57540"/>
        <dbReference type="ChEBI" id="CHEBI:58359"/>
        <dbReference type="ChEBI" id="CHEBI:58437"/>
        <dbReference type="ChEBI" id="CHEBI:456215"/>
        <dbReference type="EC" id="6.3.5.1"/>
    </reaction>
</comment>
<keyword evidence="4 7" id="KW-0547">Nucleotide-binding</keyword>
<dbReference type="InterPro" id="IPR014729">
    <property type="entry name" value="Rossmann-like_a/b/a_fold"/>
</dbReference>
<keyword evidence="5 7" id="KW-0067">ATP-binding</keyword>
<feature type="domain" description="CN hydrolase" evidence="10">
    <location>
        <begin position="18"/>
        <end position="282"/>
    </location>
</feature>
<feature type="binding site" evidence="7">
    <location>
        <position position="504"/>
    </location>
    <ligand>
        <name>deamido-NAD(+)</name>
        <dbReference type="ChEBI" id="CHEBI:58437"/>
        <note>ligand shared between two neighboring subunits</note>
    </ligand>
</feature>
<evidence type="ECO:0000313" key="12">
    <source>
        <dbReference type="Proteomes" id="UP000241986"/>
    </source>
</evidence>
<dbReference type="NCBIfam" id="TIGR00552">
    <property type="entry name" value="nadE"/>
    <property type="match status" value="1"/>
</dbReference>
<dbReference type="PIRSF" id="PIRSF006630">
    <property type="entry name" value="NADS_GAT"/>
    <property type="match status" value="1"/>
</dbReference>